<dbReference type="CDD" id="cd00537">
    <property type="entry name" value="MTHFR"/>
    <property type="match status" value="1"/>
</dbReference>
<dbReference type="RefSeq" id="WP_115480501.1">
    <property type="nucleotide sequence ID" value="NZ_QRCT01000009.1"/>
</dbReference>
<reference evidence="13 14" key="1">
    <citation type="submission" date="2018-07" db="EMBL/GenBank/DDBJ databases">
        <title>Anaerosacharophilus polymeroproducens gen. nov. sp. nov., an anaerobic bacterium isolated from salt field.</title>
        <authorList>
            <person name="Kim W."/>
            <person name="Yang S.-H."/>
            <person name="Oh J."/>
            <person name="Lee J.-H."/>
            <person name="Kwon K.K."/>
        </authorList>
    </citation>
    <scope>NUCLEOTIDE SEQUENCE [LARGE SCALE GENOMIC DNA]</scope>
    <source>
        <strain evidence="13 14">MCWD5</strain>
    </source>
</reference>
<comment type="caution">
    <text evidence="13">The sequence shown here is derived from an EMBL/GenBank/DDBJ whole genome shotgun (WGS) entry which is preliminary data.</text>
</comment>
<evidence type="ECO:0000256" key="1">
    <source>
        <dbReference type="ARBA" id="ARBA00001974"/>
    </source>
</evidence>
<dbReference type="NCBIfam" id="TIGR00676">
    <property type="entry name" value="fadh2"/>
    <property type="match status" value="1"/>
</dbReference>
<dbReference type="UniPathway" id="UPA00193"/>
<keyword evidence="14" id="KW-1185">Reference proteome</keyword>
<dbReference type="Pfam" id="PF02219">
    <property type="entry name" value="MTHFR"/>
    <property type="match status" value="1"/>
</dbReference>
<dbReference type="GO" id="GO:0005829">
    <property type="term" value="C:cytosol"/>
    <property type="evidence" value="ECO:0007669"/>
    <property type="project" value="InterPro"/>
</dbReference>
<evidence type="ECO:0000256" key="12">
    <source>
        <dbReference type="RuleBase" id="RU003862"/>
    </source>
</evidence>
<evidence type="ECO:0000256" key="6">
    <source>
        <dbReference type="ARBA" id="ARBA00022827"/>
    </source>
</evidence>
<dbReference type="GO" id="GO:0106312">
    <property type="term" value="F:methylenetetrahydrofolate reductase (NADH) activity"/>
    <property type="evidence" value="ECO:0007669"/>
    <property type="project" value="UniProtKB-EC"/>
</dbReference>
<dbReference type="InterPro" id="IPR003171">
    <property type="entry name" value="Mehydrof_redctse-like"/>
</dbReference>
<protein>
    <recommendedName>
        <fullName evidence="12">Methylenetetrahydrofolate reductase</fullName>
        <ecNumber evidence="12">1.5.1.54</ecNumber>
    </recommendedName>
</protein>
<gene>
    <name evidence="13" type="primary">metF</name>
    <name evidence="13" type="ORF">DWV06_01970</name>
</gene>
<comment type="catalytic activity">
    <reaction evidence="11">
        <text>(6S)-5-methyl-5,6,7,8-tetrahydrofolate + NAD(+) = (6R)-5,10-methylene-5,6,7,8-tetrahydrofolate + NADH + H(+)</text>
        <dbReference type="Rhea" id="RHEA:19821"/>
        <dbReference type="ChEBI" id="CHEBI:15378"/>
        <dbReference type="ChEBI" id="CHEBI:15636"/>
        <dbReference type="ChEBI" id="CHEBI:18608"/>
        <dbReference type="ChEBI" id="CHEBI:57540"/>
        <dbReference type="ChEBI" id="CHEBI:57945"/>
        <dbReference type="EC" id="1.5.1.54"/>
    </reaction>
    <physiologicalReaction direction="right-to-left" evidence="11">
        <dbReference type="Rhea" id="RHEA:19823"/>
    </physiologicalReaction>
</comment>
<dbReference type="OrthoDB" id="9812555at2"/>
<dbReference type="GO" id="GO:0035999">
    <property type="term" value="P:tetrahydrofolate interconversion"/>
    <property type="evidence" value="ECO:0007669"/>
    <property type="project" value="UniProtKB-UniPathway"/>
</dbReference>
<evidence type="ECO:0000256" key="2">
    <source>
        <dbReference type="ARBA" id="ARBA00004777"/>
    </source>
</evidence>
<dbReference type="InterPro" id="IPR004620">
    <property type="entry name" value="MTHF_reductase_bac"/>
</dbReference>
<organism evidence="13 14">
    <name type="scientific">Anaerosacchariphilus polymeriproducens</name>
    <dbReference type="NCBI Taxonomy" id="1812858"/>
    <lineage>
        <taxon>Bacteria</taxon>
        <taxon>Bacillati</taxon>
        <taxon>Bacillota</taxon>
        <taxon>Clostridia</taxon>
        <taxon>Lachnospirales</taxon>
        <taxon>Lachnospiraceae</taxon>
        <taxon>Anaerosacchariphilus</taxon>
    </lineage>
</organism>
<dbReference type="InterPro" id="IPR029041">
    <property type="entry name" value="FAD-linked_oxidoreductase-like"/>
</dbReference>
<dbReference type="PANTHER" id="PTHR45754">
    <property type="entry name" value="METHYLENETETRAHYDROFOLATE REDUCTASE"/>
    <property type="match status" value="1"/>
</dbReference>
<dbReference type="PANTHER" id="PTHR45754:SF3">
    <property type="entry name" value="METHYLENETETRAHYDROFOLATE REDUCTASE (NADPH)"/>
    <property type="match status" value="1"/>
</dbReference>
<evidence type="ECO:0000256" key="8">
    <source>
        <dbReference type="ARBA" id="ARBA00023027"/>
    </source>
</evidence>
<evidence type="ECO:0000256" key="11">
    <source>
        <dbReference type="ARBA" id="ARBA00048628"/>
    </source>
</evidence>
<accession>A0A371AZN1</accession>
<comment type="pathway">
    <text evidence="10">Amino-acid biosynthesis; L-methionine biosynthesis via de novo pathway.</text>
</comment>
<evidence type="ECO:0000256" key="9">
    <source>
        <dbReference type="ARBA" id="ARBA00023167"/>
    </source>
</evidence>
<dbReference type="GO" id="GO:0071949">
    <property type="term" value="F:FAD binding"/>
    <property type="evidence" value="ECO:0007669"/>
    <property type="project" value="TreeGrafter"/>
</dbReference>
<evidence type="ECO:0000256" key="10">
    <source>
        <dbReference type="ARBA" id="ARBA00034478"/>
    </source>
</evidence>
<comment type="cofactor">
    <cofactor evidence="1 12">
        <name>FAD</name>
        <dbReference type="ChEBI" id="CHEBI:57692"/>
    </cofactor>
</comment>
<proteinExistence type="inferred from homology"/>
<dbReference type="Gene3D" id="3.20.20.220">
    <property type="match status" value="1"/>
</dbReference>
<evidence type="ECO:0000313" key="14">
    <source>
        <dbReference type="Proteomes" id="UP000255036"/>
    </source>
</evidence>
<dbReference type="Proteomes" id="UP000255036">
    <property type="component" value="Unassembled WGS sequence"/>
</dbReference>
<comment type="similarity">
    <text evidence="3 12">Belongs to the methylenetetrahydrofolate reductase family.</text>
</comment>
<evidence type="ECO:0000256" key="3">
    <source>
        <dbReference type="ARBA" id="ARBA00006743"/>
    </source>
</evidence>
<dbReference type="GO" id="GO:0009086">
    <property type="term" value="P:methionine biosynthetic process"/>
    <property type="evidence" value="ECO:0007669"/>
    <property type="project" value="UniProtKB-KW"/>
</dbReference>
<comment type="pathway">
    <text evidence="2 12">One-carbon metabolism; tetrahydrofolate interconversion.</text>
</comment>
<name>A0A371AZN1_9FIRM</name>
<keyword evidence="4" id="KW-0028">Amino-acid biosynthesis</keyword>
<keyword evidence="8" id="KW-0520">NAD</keyword>
<keyword evidence="9" id="KW-0486">Methionine biosynthesis</keyword>
<keyword evidence="7 12" id="KW-0560">Oxidoreductase</keyword>
<dbReference type="SUPFAM" id="SSF51730">
    <property type="entry name" value="FAD-linked oxidoreductase"/>
    <property type="match status" value="1"/>
</dbReference>
<keyword evidence="5 12" id="KW-0285">Flavoprotein</keyword>
<sequence length="286" mass="32163">MKIKEIFEKKKPIVSFEIFPPKKETSIKHIDETLKYLSELNPDFISVTFGAGGSSNHNQTVELAKKIKHVYQVEPLVHLTCLNYSRSEIAYILEELKEADIQNILALRGDVNSKIERKADFCYASDLVAFIKKYGDFGISGACYPETHMEAANEKEDILNLKKKIENGAEHLISQLFFDNDIFYNFREKVRLADIRVPIEAGIMPVTNKAQIEKMVSLCGASLPGKISKIIQKYGDNKEALFDAGIAYAIDQIVDLLAHDVDGIHIFTMNNPAVARKITKGIKALI</sequence>
<evidence type="ECO:0000256" key="5">
    <source>
        <dbReference type="ARBA" id="ARBA00022630"/>
    </source>
</evidence>
<dbReference type="EMBL" id="QRCT01000009">
    <property type="protein sequence ID" value="RDU25017.1"/>
    <property type="molecule type" value="Genomic_DNA"/>
</dbReference>
<dbReference type="AlphaFoldDB" id="A0A371AZN1"/>
<evidence type="ECO:0000313" key="13">
    <source>
        <dbReference type="EMBL" id="RDU25017.1"/>
    </source>
</evidence>
<keyword evidence="6 12" id="KW-0274">FAD</keyword>
<dbReference type="EC" id="1.5.1.54" evidence="12"/>
<evidence type="ECO:0000256" key="4">
    <source>
        <dbReference type="ARBA" id="ARBA00022605"/>
    </source>
</evidence>
<evidence type="ECO:0000256" key="7">
    <source>
        <dbReference type="ARBA" id="ARBA00023002"/>
    </source>
</evidence>